<dbReference type="Pfam" id="PF02655">
    <property type="entry name" value="ATP-grasp_3"/>
    <property type="match status" value="1"/>
</dbReference>
<dbReference type="InterPro" id="IPR003806">
    <property type="entry name" value="ATP-grasp_PylC-type"/>
</dbReference>
<sequence>MIKIRECCGNQKEGDISRRPVIINHDLRGCSTEEELDKVSGLDAYSGRVLGISHREDIIQFSPILKPNYDWVRDHFRRIGLKCSENIIWDKDFDVLKDYGDYDFSVFYFGEKIHGIRPDEKWFSIADRMNEKNFFIKKSRELGLPTPKTFLFNSVEEINDLHVFPFPCYFKLSRSVSGMGVHKCAHFLELAEQLAKIKPGVRFQIQEKADSDCFISSQYRVTGGQLYFVATTAQILKGDVHKGNYGPIEYDPRNVTDVLAQYMFECGMKGHFGIDMVVVKDNYDNNQYQLLECNPRFTGASYPFFIAQRLGAKFWHGRGYDVDFTNLNDWNFDRSLEYDPKRKSGLVVFNWGCAINGTIGILIVAQEKDEIEYYKKAIQKMI</sequence>
<comment type="caution">
    <text evidence="3">The sequence shown here is derived from an EMBL/GenBank/DDBJ whole genome shotgun (WGS) entry which is preliminary data.</text>
</comment>
<evidence type="ECO:0000259" key="2">
    <source>
        <dbReference type="PROSITE" id="PS50975"/>
    </source>
</evidence>
<evidence type="ECO:0000256" key="1">
    <source>
        <dbReference type="PROSITE-ProRule" id="PRU00409"/>
    </source>
</evidence>
<reference evidence="3 4" key="1">
    <citation type="journal article" date="2016" name="Nat. Commun.">
        <title>Thousands of microbial genomes shed light on interconnected biogeochemical processes in an aquifer system.</title>
        <authorList>
            <person name="Anantharaman K."/>
            <person name="Brown C.T."/>
            <person name="Hug L.A."/>
            <person name="Sharon I."/>
            <person name="Castelle C.J."/>
            <person name="Probst A.J."/>
            <person name="Thomas B.C."/>
            <person name="Singh A."/>
            <person name="Wilkins M.J."/>
            <person name="Karaoz U."/>
            <person name="Brodie E.L."/>
            <person name="Williams K.H."/>
            <person name="Hubbard S.S."/>
            <person name="Banfield J.F."/>
        </authorList>
    </citation>
    <scope>NUCLEOTIDE SEQUENCE [LARGE SCALE GENOMIC DNA]</scope>
</reference>
<accession>A0A1F5TSX1</accession>
<dbReference type="InterPro" id="IPR011761">
    <property type="entry name" value="ATP-grasp"/>
</dbReference>
<evidence type="ECO:0000313" key="3">
    <source>
        <dbReference type="EMBL" id="OGF41884.1"/>
    </source>
</evidence>
<dbReference type="SUPFAM" id="SSF56059">
    <property type="entry name" value="Glutathione synthetase ATP-binding domain-like"/>
    <property type="match status" value="1"/>
</dbReference>
<dbReference type="GO" id="GO:0046872">
    <property type="term" value="F:metal ion binding"/>
    <property type="evidence" value="ECO:0007669"/>
    <property type="project" value="InterPro"/>
</dbReference>
<keyword evidence="1" id="KW-0547">Nucleotide-binding</keyword>
<dbReference type="Gene3D" id="3.30.470.20">
    <property type="entry name" value="ATP-grasp fold, B domain"/>
    <property type="match status" value="1"/>
</dbReference>
<gene>
    <name evidence="3" type="ORF">A2531_00805</name>
</gene>
<name>A0A1F5TSX1_9BACT</name>
<dbReference type="AlphaFoldDB" id="A0A1F5TSX1"/>
<organism evidence="3 4">
    <name type="scientific">Candidatus Falkowbacteria bacterium RIFOXYD2_FULL_34_120</name>
    <dbReference type="NCBI Taxonomy" id="1798007"/>
    <lineage>
        <taxon>Bacteria</taxon>
        <taxon>Candidatus Falkowiibacteriota</taxon>
    </lineage>
</organism>
<dbReference type="Proteomes" id="UP000177579">
    <property type="component" value="Unassembled WGS sequence"/>
</dbReference>
<feature type="domain" description="ATP-grasp" evidence="2">
    <location>
        <begin position="136"/>
        <end position="323"/>
    </location>
</feature>
<dbReference type="GO" id="GO:0005524">
    <property type="term" value="F:ATP binding"/>
    <property type="evidence" value="ECO:0007669"/>
    <property type="project" value="UniProtKB-UniRule"/>
</dbReference>
<dbReference type="EMBL" id="MFGO01000003">
    <property type="protein sequence ID" value="OGF41884.1"/>
    <property type="molecule type" value="Genomic_DNA"/>
</dbReference>
<dbReference type="PROSITE" id="PS50975">
    <property type="entry name" value="ATP_GRASP"/>
    <property type="match status" value="1"/>
</dbReference>
<keyword evidence="1" id="KW-0067">ATP-binding</keyword>
<proteinExistence type="predicted"/>
<evidence type="ECO:0000313" key="4">
    <source>
        <dbReference type="Proteomes" id="UP000177579"/>
    </source>
</evidence>
<protein>
    <recommendedName>
        <fullName evidence="2">ATP-grasp domain-containing protein</fullName>
    </recommendedName>
</protein>